<keyword evidence="2" id="KW-1185">Reference proteome</keyword>
<accession>A0A8X8Z9H6</accession>
<dbReference type="AlphaFoldDB" id="A0A8X8Z9H6"/>
<reference evidence="1" key="1">
    <citation type="submission" date="2018-01" db="EMBL/GenBank/DDBJ databases">
        <authorList>
            <person name="Mao J.F."/>
        </authorList>
    </citation>
    <scope>NUCLEOTIDE SEQUENCE</scope>
    <source>
        <strain evidence="1">Huo1</strain>
        <tissue evidence="1">Leaf</tissue>
    </source>
</reference>
<protein>
    <submittedName>
        <fullName evidence="1">Uncharacterized protein</fullName>
    </submittedName>
</protein>
<organism evidence="1">
    <name type="scientific">Salvia splendens</name>
    <name type="common">Scarlet sage</name>
    <dbReference type="NCBI Taxonomy" id="180675"/>
    <lineage>
        <taxon>Eukaryota</taxon>
        <taxon>Viridiplantae</taxon>
        <taxon>Streptophyta</taxon>
        <taxon>Embryophyta</taxon>
        <taxon>Tracheophyta</taxon>
        <taxon>Spermatophyta</taxon>
        <taxon>Magnoliopsida</taxon>
        <taxon>eudicotyledons</taxon>
        <taxon>Gunneridae</taxon>
        <taxon>Pentapetalae</taxon>
        <taxon>asterids</taxon>
        <taxon>lamiids</taxon>
        <taxon>Lamiales</taxon>
        <taxon>Lamiaceae</taxon>
        <taxon>Nepetoideae</taxon>
        <taxon>Mentheae</taxon>
        <taxon>Salviinae</taxon>
        <taxon>Salvia</taxon>
        <taxon>Salvia subgen. Calosphace</taxon>
        <taxon>core Calosphace</taxon>
    </lineage>
</organism>
<name>A0A8X8Z9H6_SALSN</name>
<dbReference type="Proteomes" id="UP000298416">
    <property type="component" value="Unassembled WGS sequence"/>
</dbReference>
<sequence>MAQPEFLRNDDEYLADLRDAAFFRRGCCFCSFPCFRSRRFERIPPSSEESEVISRSWWGQGVEALKSVREWSELAAGPRWKTFIRQFNQTGGRSRTARCRYDPMSYSLNFETEGSAHFRDFSSRYSAIPAQKLPIHGGT</sequence>
<dbReference type="OrthoDB" id="1723198at2759"/>
<gene>
    <name evidence="1" type="ORF">SASPL_142103</name>
</gene>
<dbReference type="PANTHER" id="PTHR47076">
    <property type="entry name" value="NHL DOMAIN PROTEIN"/>
    <property type="match status" value="1"/>
</dbReference>
<evidence type="ECO:0000313" key="2">
    <source>
        <dbReference type="Proteomes" id="UP000298416"/>
    </source>
</evidence>
<evidence type="ECO:0000313" key="1">
    <source>
        <dbReference type="EMBL" id="KAG6395969.1"/>
    </source>
</evidence>
<dbReference type="PANTHER" id="PTHR47076:SF12">
    <property type="entry name" value="NHL DOMAIN-CONTAINING PROTEIN"/>
    <property type="match status" value="1"/>
</dbReference>
<proteinExistence type="predicted"/>
<reference evidence="1" key="2">
    <citation type="submission" date="2020-08" db="EMBL/GenBank/DDBJ databases">
        <title>Plant Genome Project.</title>
        <authorList>
            <person name="Zhang R.-G."/>
        </authorList>
    </citation>
    <scope>NUCLEOTIDE SEQUENCE</scope>
    <source>
        <strain evidence="1">Huo1</strain>
        <tissue evidence="1">Leaf</tissue>
    </source>
</reference>
<comment type="caution">
    <text evidence="1">The sequence shown here is derived from an EMBL/GenBank/DDBJ whole genome shotgun (WGS) entry which is preliminary data.</text>
</comment>
<dbReference type="EMBL" id="PNBA02000016">
    <property type="protein sequence ID" value="KAG6395969.1"/>
    <property type="molecule type" value="Genomic_DNA"/>
</dbReference>